<gene>
    <name evidence="6" type="ORF">NE237_019649</name>
</gene>
<dbReference type="PANTHER" id="PTHR11017">
    <property type="entry name" value="LEUCINE-RICH REPEAT-CONTAINING PROTEIN"/>
    <property type="match status" value="1"/>
</dbReference>
<comment type="caution">
    <text evidence="6">The sequence shown here is derived from an EMBL/GenBank/DDBJ whole genome shotgun (WGS) entry which is preliminary data.</text>
</comment>
<dbReference type="Proteomes" id="UP001141806">
    <property type="component" value="Unassembled WGS sequence"/>
</dbReference>
<dbReference type="SUPFAM" id="SSF52540">
    <property type="entry name" value="P-loop containing nucleoside triphosphate hydrolases"/>
    <property type="match status" value="1"/>
</dbReference>
<dbReference type="Pfam" id="PF23282">
    <property type="entry name" value="WHD_ROQ1"/>
    <property type="match status" value="1"/>
</dbReference>
<dbReference type="PRINTS" id="PR00364">
    <property type="entry name" value="DISEASERSIST"/>
</dbReference>
<dbReference type="OrthoDB" id="2018313at2759"/>
<evidence type="ECO:0000313" key="7">
    <source>
        <dbReference type="Proteomes" id="UP001141806"/>
    </source>
</evidence>
<dbReference type="InterPro" id="IPR000157">
    <property type="entry name" value="TIR_dom"/>
</dbReference>
<dbReference type="GO" id="GO:0006952">
    <property type="term" value="P:defense response"/>
    <property type="evidence" value="ECO:0007669"/>
    <property type="project" value="UniProtKB-KW"/>
</dbReference>
<dbReference type="Pfam" id="PF23598">
    <property type="entry name" value="LRR_14"/>
    <property type="match status" value="2"/>
</dbReference>
<keyword evidence="3" id="KW-0611">Plant defense</keyword>
<keyword evidence="7" id="KW-1185">Reference proteome</keyword>
<evidence type="ECO:0000256" key="1">
    <source>
        <dbReference type="ARBA" id="ARBA00022614"/>
    </source>
</evidence>
<name>A0A9Q0H9Q0_9MAGN</name>
<accession>A0A9Q0H9Q0</accession>
<dbReference type="Gene3D" id="1.10.8.430">
    <property type="entry name" value="Helical domain of apoptotic protease-activating factors"/>
    <property type="match status" value="1"/>
</dbReference>
<dbReference type="InterPro" id="IPR055414">
    <property type="entry name" value="LRR_R13L4/SHOC2-like"/>
</dbReference>
<evidence type="ECO:0000313" key="6">
    <source>
        <dbReference type="EMBL" id="KAJ4959739.1"/>
    </source>
</evidence>
<dbReference type="PROSITE" id="PS50104">
    <property type="entry name" value="TIR"/>
    <property type="match status" value="1"/>
</dbReference>
<keyword evidence="4" id="KW-0520">NAD</keyword>
<dbReference type="Gene3D" id="3.80.10.10">
    <property type="entry name" value="Ribonuclease Inhibitor"/>
    <property type="match status" value="4"/>
</dbReference>
<organism evidence="6 7">
    <name type="scientific">Protea cynaroides</name>
    <dbReference type="NCBI Taxonomy" id="273540"/>
    <lineage>
        <taxon>Eukaryota</taxon>
        <taxon>Viridiplantae</taxon>
        <taxon>Streptophyta</taxon>
        <taxon>Embryophyta</taxon>
        <taxon>Tracheophyta</taxon>
        <taxon>Spermatophyta</taxon>
        <taxon>Magnoliopsida</taxon>
        <taxon>Proteales</taxon>
        <taxon>Proteaceae</taxon>
        <taxon>Protea</taxon>
    </lineage>
</organism>
<protein>
    <recommendedName>
        <fullName evidence="5">TIR domain-containing protein</fullName>
    </recommendedName>
</protein>
<dbReference type="InterPro" id="IPR042197">
    <property type="entry name" value="Apaf_helical"/>
</dbReference>
<dbReference type="PROSITE" id="PS51450">
    <property type="entry name" value="LRR"/>
    <property type="match status" value="2"/>
</dbReference>
<dbReference type="Pfam" id="PF01582">
    <property type="entry name" value="TIR"/>
    <property type="match status" value="1"/>
</dbReference>
<dbReference type="PANTHER" id="PTHR11017:SF385">
    <property type="entry name" value="DISEASE RESISTANCE PROTEIN (TIR-NBS-LRR CLASS)-RELATED"/>
    <property type="match status" value="1"/>
</dbReference>
<evidence type="ECO:0000256" key="4">
    <source>
        <dbReference type="ARBA" id="ARBA00023027"/>
    </source>
</evidence>
<dbReference type="InterPro" id="IPR001611">
    <property type="entry name" value="Leu-rich_rpt"/>
</dbReference>
<evidence type="ECO:0000256" key="3">
    <source>
        <dbReference type="ARBA" id="ARBA00022821"/>
    </source>
</evidence>
<sequence>MEERWKDLPSLVFRWDVFLSFSGEDTRHNFTHCLYEELLQNNIRTFLKDESLEGGNDLAPSLSTAIEESAAYIAVISENYASSRWCLEELARILERKRRLLPVFYKVEPSDVRWQKGPFVKAFQYLEQLHGEEKVRRWRRAMEKTGDKKGWVSGTRNDNSRLIQDIITQISCEVNNIPLDVAKHPVGIKFRVEEVMKLLDVKSNEVRAVGFQGMGGIGKTTLAKAVYNKIVAQFEHRSFIYDIRETSSQHNGLVSLQKKLIHDLFNDKFHADEVSEGIIKIKERVNEKRVLIVLDDVDDASQLDALAGARDWFYNGSRIIITTRDKKALRKPLVNDIYEMKELHSIESLELFSYHVFGRGKPADNFLHLSEQVVSLTGGLPLALEVFGASLFNKKREKEWEEALEKLRSIQPGNLLEVLKISYNALDEEEKCVFLDIACLFVKLRMDRESAIDIFKGCGFNAELVIKNLAEKSLIKIRDGSTLWMHDQLRDMGQGIARQENLTDPSKHSRLWDRHDIMDVLTSGKGTGEIQGIILDFKEDHKKISESKRQSKIRNKKHPIAYLKENFKNPFDFKAEEDKEVKLCTKMFQPMLNLRLLQINYVNFEGPFKHMPADLKWLQWKGCPMEALPSDFCPRKLAVIDLSESKIKQVWNQRLWKGRYKITEELQVLNLHGCYNLTATPDFSAHPKLVKLNLEGCQELREIHKSIGDLSMLRHFNLRRCCKLEEFPNDITGLRKLETLILSECYKLTKLPDDLRPMKSLTELLLDETAIVNIPDSIFHLEKLERLVLRGCLSLKQLPISIGKLLSLRVLTLDRSALEEIPESLGSLKNLERLSLVACKSITAIPDSFHNLTSLLELFLDASSIEELPDSIGCLSHLEQLSVTRCRSLRKLPASIGLLSSLVELHLDFTPITVLPDQIGDLNMLEKLKMIDCKLHTCLPNSIGKMSNLTTLILQNCIITELPESICLLVKLEVLKVNKCKQLSRLPDSIGKLNNLCQLQMGETSVAVLPEDFGKLSSLRKLKMAKRLHSEQPQNDEHTALTKEDHHKSMVLPVSFSNLSLLYDLDARYCKISGMIPDDFEKLSSLQTLLLGHNNICSLPSSLRGLSVLTKLSLPYCAELKSLPSLPPSLVFVDVTSCTALERISDLSNLESLEELCLANCPKVVDIPGLECLKSLRRLYMAGCTTCHAVVKRRLSKVSLRHMCYLSIPGSEIPNWFVPEVLSFSSLKNRRIKGVVICVVLSLDQQKERMDSPTIVDIQAEILDDRLRQKYSSSLYLVGVPETNEDQFYFCRYPERHQLVYFLRDGFKLQVTLRNPPIFTGLELKKYGIHLVFEDDDDYDGNEESLDETQLSLSEKLVKFFGLL</sequence>
<dbReference type="InterPro" id="IPR027417">
    <property type="entry name" value="P-loop_NTPase"/>
</dbReference>
<dbReference type="SUPFAM" id="SSF52058">
    <property type="entry name" value="L domain-like"/>
    <property type="match status" value="2"/>
</dbReference>
<dbReference type="InterPro" id="IPR044974">
    <property type="entry name" value="Disease_R_plants"/>
</dbReference>
<dbReference type="EMBL" id="JAMYWD010000009">
    <property type="protein sequence ID" value="KAJ4959739.1"/>
    <property type="molecule type" value="Genomic_DNA"/>
</dbReference>
<dbReference type="InterPro" id="IPR003591">
    <property type="entry name" value="Leu-rich_rpt_typical-subtyp"/>
</dbReference>
<dbReference type="Gene3D" id="3.40.50.10140">
    <property type="entry name" value="Toll/interleukin-1 receptor homology (TIR) domain"/>
    <property type="match status" value="1"/>
</dbReference>
<dbReference type="SMART" id="SM00369">
    <property type="entry name" value="LRR_TYP"/>
    <property type="match status" value="7"/>
</dbReference>
<dbReference type="SUPFAM" id="SSF52200">
    <property type="entry name" value="Toll/Interleukin receptor TIR domain"/>
    <property type="match status" value="1"/>
</dbReference>
<keyword evidence="1" id="KW-0433">Leucine-rich repeat</keyword>
<evidence type="ECO:0000259" key="5">
    <source>
        <dbReference type="PROSITE" id="PS50104"/>
    </source>
</evidence>
<dbReference type="GO" id="GO:0007165">
    <property type="term" value="P:signal transduction"/>
    <property type="evidence" value="ECO:0007669"/>
    <property type="project" value="InterPro"/>
</dbReference>
<dbReference type="InterPro" id="IPR058192">
    <property type="entry name" value="WHD_ROQ1-like"/>
</dbReference>
<dbReference type="InterPro" id="IPR032675">
    <property type="entry name" value="LRR_dom_sf"/>
</dbReference>
<dbReference type="InterPro" id="IPR035897">
    <property type="entry name" value="Toll_tir_struct_dom_sf"/>
</dbReference>
<reference evidence="6" key="1">
    <citation type="journal article" date="2023" name="Plant J.">
        <title>The genome of the king protea, Protea cynaroides.</title>
        <authorList>
            <person name="Chang J."/>
            <person name="Duong T.A."/>
            <person name="Schoeman C."/>
            <person name="Ma X."/>
            <person name="Roodt D."/>
            <person name="Barker N."/>
            <person name="Li Z."/>
            <person name="Van de Peer Y."/>
            <person name="Mizrachi E."/>
        </authorList>
    </citation>
    <scope>NUCLEOTIDE SEQUENCE</scope>
    <source>
        <tissue evidence="6">Young leaves</tissue>
    </source>
</reference>
<proteinExistence type="predicted"/>
<evidence type="ECO:0000256" key="2">
    <source>
        <dbReference type="ARBA" id="ARBA00022737"/>
    </source>
</evidence>
<feature type="domain" description="TIR" evidence="5">
    <location>
        <begin position="13"/>
        <end position="174"/>
    </location>
</feature>
<dbReference type="GO" id="GO:0051707">
    <property type="term" value="P:response to other organism"/>
    <property type="evidence" value="ECO:0007669"/>
    <property type="project" value="UniProtKB-ARBA"/>
</dbReference>
<dbReference type="SMART" id="SM00255">
    <property type="entry name" value="TIR"/>
    <property type="match status" value="1"/>
</dbReference>
<dbReference type="InterPro" id="IPR002182">
    <property type="entry name" value="NB-ARC"/>
</dbReference>
<dbReference type="GO" id="GO:0043531">
    <property type="term" value="F:ADP binding"/>
    <property type="evidence" value="ECO:0007669"/>
    <property type="project" value="InterPro"/>
</dbReference>
<keyword evidence="2" id="KW-0677">Repeat</keyword>
<dbReference type="FunFam" id="3.40.50.10140:FF:000007">
    <property type="entry name" value="Disease resistance protein (TIR-NBS-LRR class)"/>
    <property type="match status" value="1"/>
</dbReference>
<dbReference type="Pfam" id="PF00931">
    <property type="entry name" value="NB-ARC"/>
    <property type="match status" value="1"/>
</dbReference>
<dbReference type="Gene3D" id="3.40.50.300">
    <property type="entry name" value="P-loop containing nucleotide triphosphate hydrolases"/>
    <property type="match status" value="1"/>
</dbReference>